<dbReference type="OrthoDB" id="10265969at2759"/>
<reference evidence="9" key="1">
    <citation type="submission" date="2019-05" db="EMBL/GenBank/DDBJ databases">
        <title>Annotation for the trematode Fasciolopsis buski.</title>
        <authorList>
            <person name="Choi Y.-J."/>
        </authorList>
    </citation>
    <scope>NUCLEOTIDE SEQUENCE</scope>
    <source>
        <strain evidence="9">HT</strain>
        <tissue evidence="9">Whole worm</tissue>
    </source>
</reference>
<keyword evidence="4" id="KW-0832">Ubl conjugation</keyword>
<keyword evidence="2" id="KW-0678">Repressor</keyword>
<dbReference type="Gene3D" id="1.20.1160.11">
    <property type="entry name" value="Paired amphipathic helix"/>
    <property type="match status" value="3"/>
</dbReference>
<dbReference type="GO" id="GO:0000122">
    <property type="term" value="P:negative regulation of transcription by RNA polymerase II"/>
    <property type="evidence" value="ECO:0007669"/>
    <property type="project" value="TreeGrafter"/>
</dbReference>
<comment type="caution">
    <text evidence="9">The sequence shown here is derived from an EMBL/GenBank/DDBJ whole genome shotgun (WGS) entry which is preliminary data.</text>
</comment>
<dbReference type="PANTHER" id="PTHR12346:SF0">
    <property type="entry name" value="SIN3A, ISOFORM G"/>
    <property type="match status" value="1"/>
</dbReference>
<dbReference type="GO" id="GO:0003714">
    <property type="term" value="F:transcription corepressor activity"/>
    <property type="evidence" value="ECO:0007669"/>
    <property type="project" value="InterPro"/>
</dbReference>
<name>A0A8E0RVH1_9TREM</name>
<evidence type="ECO:0000256" key="3">
    <source>
        <dbReference type="ARBA" id="ARBA00022553"/>
    </source>
</evidence>
<evidence type="ECO:0000313" key="9">
    <source>
        <dbReference type="EMBL" id="KAA0189133.1"/>
    </source>
</evidence>
<keyword evidence="5 6" id="KW-0539">Nucleus</keyword>
<feature type="region of interest" description="Disordered" evidence="7">
    <location>
        <begin position="473"/>
        <end position="498"/>
    </location>
</feature>
<evidence type="ECO:0000256" key="6">
    <source>
        <dbReference type="PROSITE-ProRule" id="PRU00810"/>
    </source>
</evidence>
<feature type="region of interest" description="Disordered" evidence="7">
    <location>
        <begin position="287"/>
        <end position="334"/>
    </location>
</feature>
<dbReference type="AlphaFoldDB" id="A0A8E0RVH1"/>
<evidence type="ECO:0000256" key="7">
    <source>
        <dbReference type="SAM" id="MobiDB-lite"/>
    </source>
</evidence>
<evidence type="ECO:0000256" key="4">
    <source>
        <dbReference type="ARBA" id="ARBA00022843"/>
    </source>
</evidence>
<dbReference type="Pfam" id="PF08295">
    <property type="entry name" value="Sin3_corepress"/>
    <property type="match status" value="1"/>
</dbReference>
<dbReference type="InterPro" id="IPR013194">
    <property type="entry name" value="HDAC_interact_dom"/>
</dbReference>
<accession>A0A8E0RVH1</accession>
<proteinExistence type="predicted"/>
<evidence type="ECO:0000313" key="10">
    <source>
        <dbReference type="Proteomes" id="UP000728185"/>
    </source>
</evidence>
<dbReference type="InterPro" id="IPR039774">
    <property type="entry name" value="Sin3-like"/>
</dbReference>
<dbReference type="SUPFAM" id="SSF47762">
    <property type="entry name" value="PAH2 domain"/>
    <property type="match status" value="2"/>
</dbReference>
<dbReference type="Proteomes" id="UP000728185">
    <property type="component" value="Unassembled WGS sequence"/>
</dbReference>
<dbReference type="InterPro" id="IPR036600">
    <property type="entry name" value="PAH_sf"/>
</dbReference>
<dbReference type="EMBL" id="LUCM01007974">
    <property type="protein sequence ID" value="KAA0189133.1"/>
    <property type="molecule type" value="Genomic_DNA"/>
</dbReference>
<protein>
    <submittedName>
        <fullName evidence="9">Paired amphipathic helix protein Sin3a</fullName>
    </submittedName>
</protein>
<evidence type="ECO:0000259" key="8">
    <source>
        <dbReference type="SMART" id="SM00761"/>
    </source>
</evidence>
<feature type="domain" description="Histone deacetylase interacting" evidence="8">
    <location>
        <begin position="530"/>
        <end position="633"/>
    </location>
</feature>
<comment type="subcellular location">
    <subcellularLocation>
        <location evidence="1 6">Nucleus</location>
    </subcellularLocation>
</comment>
<feature type="compositionally biased region" description="Basic and acidic residues" evidence="7">
    <location>
        <begin position="483"/>
        <end position="498"/>
    </location>
</feature>
<keyword evidence="3" id="KW-0597">Phosphoprotein</keyword>
<gene>
    <name evidence="9" type="ORF">FBUS_11683</name>
</gene>
<feature type="region of interest" description="Disordered" evidence="7">
    <location>
        <begin position="124"/>
        <end position="144"/>
    </location>
</feature>
<dbReference type="PROSITE" id="PS51477">
    <property type="entry name" value="PAH"/>
    <property type="match status" value="2"/>
</dbReference>
<organism evidence="9 10">
    <name type="scientific">Fasciolopsis buskii</name>
    <dbReference type="NCBI Taxonomy" id="27845"/>
    <lineage>
        <taxon>Eukaryota</taxon>
        <taxon>Metazoa</taxon>
        <taxon>Spiralia</taxon>
        <taxon>Lophotrochozoa</taxon>
        <taxon>Platyhelminthes</taxon>
        <taxon>Trematoda</taxon>
        <taxon>Digenea</taxon>
        <taxon>Plagiorchiida</taxon>
        <taxon>Echinostomata</taxon>
        <taxon>Echinostomatoidea</taxon>
        <taxon>Fasciolidae</taxon>
        <taxon>Fasciolopsis</taxon>
    </lineage>
</organism>
<keyword evidence="10" id="KW-1185">Reference proteome</keyword>
<dbReference type="Pfam" id="PF02671">
    <property type="entry name" value="PAH"/>
    <property type="match status" value="2"/>
</dbReference>
<feature type="compositionally biased region" description="Polar residues" evidence="7">
    <location>
        <begin position="131"/>
        <end position="144"/>
    </location>
</feature>
<evidence type="ECO:0000256" key="1">
    <source>
        <dbReference type="ARBA" id="ARBA00004123"/>
    </source>
</evidence>
<sequence length="750" mass="84367">MLCENSKRKRKSFRIYHLFLRIGTEAVIRRVRELFEGHPDLIVGFNTFIPQGYRMEAPVSRLNNATPGRSNLAVSALDHVSPVKTYSTNVKSSESTNDWCTSATLSSSVSNQHESRVNAYVASTVPPLSGSPPSRSQISDGATYGQATQQALLGSNYQENFPSTVRGPYSIANSVGTQQLMPSHVYQQQQQAQSFNHALLYVNKIKNRFQGNPDAYRRFLDILQWYQKEQRHSEPVRRKQAELQVYQDVSKLFDGQEDLLQEFSQFLPESTGVTSAVTESIIGRKLSGHVQPPCPDPNSNESSVPAPQATSRISEGPNTTPPINRQRHDSPNTSVLTSTVTHVTNSDAKKLKRLAPAPSIQTSLPGNLITPGGGVKKPRPNIRDVSISDVNQLVSSVDTALLHKIRVALDADGPSGDRAYQTFQQILKLFNRNMLSVEELLEATRSLFPRHSDVWKRFHDMVMLSTPYSNPELGGVLGTQSSDMRDRDKHDRDRRSLYDDPQEAIGVGHMTLSAFAEDAAQKRLDLDFSKLRLCGTSYRALPSNFPQSKCSGRQKCPIAKEVLNDSFISFSSLTSEDSQFVSSKKNQYEENMYRVEDERYEVDMVTELNRMAMHNLVVVKRKMDNMKREELAQFQLDDNLSGTSAILMRKAIHRVYGDKAGDVILGLKTCPETVVPLVIQRMRQKDSEWREAIRGYQRSWADQDARNYLRSLDHQGATFKQRDAPLIRSKTMVSQIESIAKDDKVGDCFL</sequence>
<dbReference type="PANTHER" id="PTHR12346">
    <property type="entry name" value="SIN3B-RELATED"/>
    <property type="match status" value="1"/>
</dbReference>
<feature type="compositionally biased region" description="Polar residues" evidence="7">
    <location>
        <begin position="297"/>
        <end position="323"/>
    </location>
</feature>
<dbReference type="SMART" id="SM00761">
    <property type="entry name" value="HDAC_interact"/>
    <property type="match status" value="1"/>
</dbReference>
<dbReference type="InterPro" id="IPR003822">
    <property type="entry name" value="PAH"/>
</dbReference>
<evidence type="ECO:0000256" key="5">
    <source>
        <dbReference type="ARBA" id="ARBA00023242"/>
    </source>
</evidence>
<evidence type="ECO:0000256" key="2">
    <source>
        <dbReference type="ARBA" id="ARBA00022491"/>
    </source>
</evidence>
<dbReference type="FunFam" id="1.20.1160.11:FF:000005">
    <property type="entry name" value="SIN3 transcription regulator family member B"/>
    <property type="match status" value="1"/>
</dbReference>
<dbReference type="GO" id="GO:0070822">
    <property type="term" value="C:Sin3-type complex"/>
    <property type="evidence" value="ECO:0007669"/>
    <property type="project" value="TreeGrafter"/>
</dbReference>